<sequence>MTVKVVPGNFPVPLVMNPGTWSITIENNQNLFLDYFVLLPLAYYEGTVLTRNVSTPCRLGQRGSDMCLHYAYPDVFQYDYIYGSAGYRSVGEERQTVEVYEDYMVSLAHYWQDSGYYQTLHYICLVNL</sequence>
<proteinExistence type="predicted"/>
<gene>
    <name evidence="1" type="primary">LanA_10</name>
    <name evidence="1" type="ORF">E2C01_089222</name>
</gene>
<protein>
    <submittedName>
        <fullName evidence="1">Laminin subunit alpha</fullName>
    </submittedName>
</protein>
<name>A0A5B7JBD0_PORTR</name>
<reference evidence="1 2" key="1">
    <citation type="submission" date="2019-05" db="EMBL/GenBank/DDBJ databases">
        <title>Another draft genome of Portunus trituberculatus and its Hox gene families provides insights of decapod evolution.</title>
        <authorList>
            <person name="Jeong J.-H."/>
            <person name="Song I."/>
            <person name="Kim S."/>
            <person name="Choi T."/>
            <person name="Kim D."/>
            <person name="Ryu S."/>
            <person name="Kim W."/>
        </authorList>
    </citation>
    <scope>NUCLEOTIDE SEQUENCE [LARGE SCALE GENOMIC DNA]</scope>
    <source>
        <tissue evidence="1">Muscle</tissue>
    </source>
</reference>
<evidence type="ECO:0000313" key="1">
    <source>
        <dbReference type="EMBL" id="MPC94070.1"/>
    </source>
</evidence>
<accession>A0A5B7JBD0</accession>
<dbReference type="EMBL" id="VSRR010097143">
    <property type="protein sequence ID" value="MPC94070.1"/>
    <property type="molecule type" value="Genomic_DNA"/>
</dbReference>
<dbReference type="OrthoDB" id="10011303at2759"/>
<comment type="caution">
    <text evidence="1">The sequence shown here is derived from an EMBL/GenBank/DDBJ whole genome shotgun (WGS) entry which is preliminary data.</text>
</comment>
<organism evidence="1 2">
    <name type="scientific">Portunus trituberculatus</name>
    <name type="common">Swimming crab</name>
    <name type="synonym">Neptunus trituberculatus</name>
    <dbReference type="NCBI Taxonomy" id="210409"/>
    <lineage>
        <taxon>Eukaryota</taxon>
        <taxon>Metazoa</taxon>
        <taxon>Ecdysozoa</taxon>
        <taxon>Arthropoda</taxon>
        <taxon>Crustacea</taxon>
        <taxon>Multicrustacea</taxon>
        <taxon>Malacostraca</taxon>
        <taxon>Eumalacostraca</taxon>
        <taxon>Eucarida</taxon>
        <taxon>Decapoda</taxon>
        <taxon>Pleocyemata</taxon>
        <taxon>Brachyura</taxon>
        <taxon>Eubrachyura</taxon>
        <taxon>Portunoidea</taxon>
        <taxon>Portunidae</taxon>
        <taxon>Portuninae</taxon>
        <taxon>Portunus</taxon>
    </lineage>
</organism>
<dbReference type="AlphaFoldDB" id="A0A5B7JBD0"/>
<evidence type="ECO:0000313" key="2">
    <source>
        <dbReference type="Proteomes" id="UP000324222"/>
    </source>
</evidence>
<dbReference type="Proteomes" id="UP000324222">
    <property type="component" value="Unassembled WGS sequence"/>
</dbReference>
<keyword evidence="2" id="KW-1185">Reference proteome</keyword>